<dbReference type="Pfam" id="PF10544">
    <property type="entry name" value="T5orf172"/>
    <property type="match status" value="1"/>
</dbReference>
<feature type="compositionally biased region" description="Low complexity" evidence="1">
    <location>
        <begin position="151"/>
        <end position="183"/>
    </location>
</feature>
<proteinExistence type="predicted"/>
<reference evidence="3 4" key="1">
    <citation type="submission" date="2023-01" db="EMBL/GenBank/DDBJ databases">
        <title>Analysis of 21 Apiospora genomes using comparative genomics revels a genus with tremendous synthesis potential of carbohydrate active enzymes and secondary metabolites.</title>
        <authorList>
            <person name="Sorensen T."/>
        </authorList>
    </citation>
    <scope>NUCLEOTIDE SEQUENCE [LARGE SCALE GENOMIC DNA]</scope>
    <source>
        <strain evidence="3 4">CBS 83171</strain>
    </source>
</reference>
<evidence type="ECO:0000313" key="4">
    <source>
        <dbReference type="Proteomes" id="UP001446871"/>
    </source>
</evidence>
<dbReference type="Proteomes" id="UP001446871">
    <property type="component" value="Unassembled WGS sequence"/>
</dbReference>
<organism evidence="3 4">
    <name type="scientific">Apiospora saccharicola</name>
    <dbReference type="NCBI Taxonomy" id="335842"/>
    <lineage>
        <taxon>Eukaryota</taxon>
        <taxon>Fungi</taxon>
        <taxon>Dikarya</taxon>
        <taxon>Ascomycota</taxon>
        <taxon>Pezizomycotina</taxon>
        <taxon>Sordariomycetes</taxon>
        <taxon>Xylariomycetidae</taxon>
        <taxon>Amphisphaeriales</taxon>
        <taxon>Apiosporaceae</taxon>
        <taxon>Apiospora</taxon>
    </lineage>
</organism>
<keyword evidence="4" id="KW-1185">Reference proteome</keyword>
<dbReference type="EMBL" id="JAQQWM010000004">
    <property type="protein sequence ID" value="KAK8067789.1"/>
    <property type="molecule type" value="Genomic_DNA"/>
</dbReference>
<protein>
    <recommendedName>
        <fullName evidence="2">Bacteriophage T5 Orf172 DNA-binding domain-containing protein</fullName>
    </recommendedName>
</protein>
<feature type="compositionally biased region" description="Basic residues" evidence="1">
    <location>
        <begin position="514"/>
        <end position="523"/>
    </location>
</feature>
<feature type="region of interest" description="Disordered" evidence="1">
    <location>
        <begin position="426"/>
        <end position="557"/>
    </location>
</feature>
<dbReference type="InterPro" id="IPR018306">
    <property type="entry name" value="Phage_T5_Orf172_DNA-bd"/>
</dbReference>
<comment type="caution">
    <text evidence="3">The sequence shown here is derived from an EMBL/GenBank/DDBJ whole genome shotgun (WGS) entry which is preliminary data.</text>
</comment>
<feature type="compositionally biased region" description="Polar residues" evidence="1">
    <location>
        <begin position="479"/>
        <end position="492"/>
    </location>
</feature>
<feature type="compositionally biased region" description="Basic and acidic residues" evidence="1">
    <location>
        <begin position="524"/>
        <end position="534"/>
    </location>
</feature>
<evidence type="ECO:0000313" key="3">
    <source>
        <dbReference type="EMBL" id="KAK8067789.1"/>
    </source>
</evidence>
<evidence type="ECO:0000256" key="1">
    <source>
        <dbReference type="SAM" id="MobiDB-lite"/>
    </source>
</evidence>
<feature type="domain" description="Bacteriophage T5 Orf172 DNA-binding" evidence="2">
    <location>
        <begin position="271"/>
        <end position="370"/>
    </location>
</feature>
<name>A0ABR1VCN8_9PEZI</name>
<accession>A0ABR1VCN8</accession>
<gene>
    <name evidence="3" type="ORF">PG996_006901</name>
</gene>
<feature type="region of interest" description="Disordered" evidence="1">
    <location>
        <begin position="197"/>
        <end position="232"/>
    </location>
</feature>
<feature type="region of interest" description="Disordered" evidence="1">
    <location>
        <begin position="122"/>
        <end position="183"/>
    </location>
</feature>
<evidence type="ECO:0000259" key="2">
    <source>
        <dbReference type="Pfam" id="PF10544"/>
    </source>
</evidence>
<sequence length="587" mass="65374">MSAEDSTNIDYENHPVFSVLFRLCGNYLTQHTVGDLSQCPGMTTSYRDGRRCTKNPSKSIKEIDAQIMVLVNETSFRYEDADFRERINVFFKATHCWQHWEFPRKSFTAWIKDQKCTTQQLETDTHPDLGMDEETKDGPLSSGSENDGVTEELSSLSISPSQESEISFGSMSDADTALTTPDATPLIQVDQILSFDPESRSETPCPAPRIPCDSDEEVEGPNNDNGEVPPLEDANMMDAKLLRRRTLMIGKISLLRAIHHGWTARDSEEGKVYIWTHNQHSDIIKIGWSASARGSVQRHAQPGNCYGINTTPLWESPEAFVGAYRVEQIVQKQLQEANTAVECGSSKCVARHREWFRCDTEEAKTQIMLWTRLLAEGFYERCGDGDPEAGHAAGMRISAKGNRVLTQLCAVSPANLLQGLLKDTPDESTASMKEVQSSEENDESGFGIDGQLPRSVDGCAGRRSPADNSSEPSRHASATDLSNRQSYRNGSIQEPHIPVPERVDGPSRPSKGARFMKRVRRSLGRQDVETKPPERSTTALKRGDGTSGGVDLDSRHDEETVRRLCFSIFNKDIIKFESTYGPVRKST</sequence>